<reference evidence="2" key="1">
    <citation type="submission" date="2022-05" db="EMBL/GenBank/DDBJ databases">
        <authorList>
            <person name="Jo J.-H."/>
            <person name="Im W.-T."/>
        </authorList>
    </citation>
    <scope>NUCLEOTIDE SEQUENCE</scope>
    <source>
        <strain evidence="2">SE158</strain>
    </source>
</reference>
<dbReference type="Proteomes" id="UP001165363">
    <property type="component" value="Unassembled WGS sequence"/>
</dbReference>
<evidence type="ECO:0000313" key="2">
    <source>
        <dbReference type="EMBL" id="MCL6683390.1"/>
    </source>
</evidence>
<sequence length="256" mass="25964">MLPTPRHAAIALAASLLAAAASAQSQNNGTNSMAVSETIDRTVELSPGADVSLESIAGPVTIETGNGPTAQVHIVRGAATARELACYQTKVDASASRLKIYHVQDKSRECNNIRSRQEVRLVLPRSANISMSSVAGNVEIAPTDGKLELSSIAGQVRAHGVRAADLSSIAGGLAMTLGQLDQRGVQVSSVVGATDLRFASGTNADVHVDSVVGSVTSATPAIAISYKSGSAVARVGSGGTPVNISSVVGNVTLQGN</sequence>
<feature type="chain" id="PRO_5047253954" description="Adhesin domain-containing protein" evidence="1">
    <location>
        <begin position="24"/>
        <end position="256"/>
    </location>
</feature>
<comment type="caution">
    <text evidence="2">The sequence shown here is derived from an EMBL/GenBank/DDBJ whole genome shotgun (WGS) entry which is preliminary data.</text>
</comment>
<keyword evidence="1" id="KW-0732">Signal</keyword>
<accession>A0ABT0RLB8</accession>
<organism evidence="2 3">
    <name type="scientific">Sphingomonas alba</name>
    <dbReference type="NCBI Taxonomy" id="2908208"/>
    <lineage>
        <taxon>Bacteria</taxon>
        <taxon>Pseudomonadati</taxon>
        <taxon>Pseudomonadota</taxon>
        <taxon>Alphaproteobacteria</taxon>
        <taxon>Sphingomonadales</taxon>
        <taxon>Sphingomonadaceae</taxon>
        <taxon>Sphingomonas</taxon>
    </lineage>
</organism>
<evidence type="ECO:0000256" key="1">
    <source>
        <dbReference type="SAM" id="SignalP"/>
    </source>
</evidence>
<evidence type="ECO:0008006" key="4">
    <source>
        <dbReference type="Google" id="ProtNLM"/>
    </source>
</evidence>
<evidence type="ECO:0000313" key="3">
    <source>
        <dbReference type="Proteomes" id="UP001165363"/>
    </source>
</evidence>
<feature type="signal peptide" evidence="1">
    <location>
        <begin position="1"/>
        <end position="23"/>
    </location>
</feature>
<proteinExistence type="predicted"/>
<keyword evidence="3" id="KW-1185">Reference proteome</keyword>
<protein>
    <recommendedName>
        <fullName evidence="4">Adhesin domain-containing protein</fullName>
    </recommendedName>
</protein>
<dbReference type="RefSeq" id="WP_249847316.1">
    <property type="nucleotide sequence ID" value="NZ_JAMGBD010000001.1"/>
</dbReference>
<name>A0ABT0RLB8_9SPHN</name>
<gene>
    <name evidence="2" type="ORF">LZ536_05660</name>
</gene>
<dbReference type="EMBL" id="JAMGBD010000001">
    <property type="protein sequence ID" value="MCL6683390.1"/>
    <property type="molecule type" value="Genomic_DNA"/>
</dbReference>